<evidence type="ECO:0000313" key="1">
    <source>
        <dbReference type="EMBL" id="KAH9844753.1"/>
    </source>
</evidence>
<dbReference type="AlphaFoldDB" id="A0A9W7T022"/>
<keyword evidence="2" id="KW-1185">Reference proteome</keyword>
<accession>A0A9W7T022</accession>
<protein>
    <submittedName>
        <fullName evidence="1">Uncharacterized protein</fullName>
    </submittedName>
</protein>
<reference evidence="1 2" key="2">
    <citation type="journal article" date="2021" name="Curr. Genet.">
        <title>Genetic response to nitrogen starvation in the aggressive Eucalyptus foliar pathogen Teratosphaeria destructans.</title>
        <authorList>
            <person name="Havenga M."/>
            <person name="Wingfield B.D."/>
            <person name="Wingfield M.J."/>
            <person name="Dreyer L.L."/>
            <person name="Roets F."/>
            <person name="Aylward J."/>
        </authorList>
    </citation>
    <scope>NUCLEOTIDE SEQUENCE [LARGE SCALE GENOMIC DNA]</scope>
    <source>
        <strain evidence="1">CMW44962</strain>
    </source>
</reference>
<dbReference type="EMBL" id="RIBY02000225">
    <property type="protein sequence ID" value="KAH9844753.1"/>
    <property type="molecule type" value="Genomic_DNA"/>
</dbReference>
<comment type="caution">
    <text evidence="1">The sequence shown here is derived from an EMBL/GenBank/DDBJ whole genome shotgun (WGS) entry which is preliminary data.</text>
</comment>
<sequence length="68" mass="7402">MPGQNSKADSLRLEMLAQFMPERPLVTAVVNEESVDESRVVTRLRDLAWAKAYSVAKQAGLAAADSLV</sequence>
<reference evidence="1 2" key="1">
    <citation type="journal article" date="2018" name="IMA Fungus">
        <title>IMA Genome-F 10: Nine draft genome sequences of Claviceps purpurea s.lat., including C. arundinis, C. humidiphila, and C. cf. spartinae, pseudomolecules for the pitch canker pathogen Fusarium circinatum, draft genome of Davidsoniella eucalypti, Grosmannia galeiformis, Quambalaria eucalypti, and Teratosphaeria destructans.</title>
        <authorList>
            <person name="Wingfield B.D."/>
            <person name="Liu M."/>
            <person name="Nguyen H.D."/>
            <person name="Lane F.A."/>
            <person name="Morgan S.W."/>
            <person name="De Vos L."/>
            <person name="Wilken P.M."/>
            <person name="Duong T.A."/>
            <person name="Aylward J."/>
            <person name="Coetzee M.P."/>
            <person name="Dadej K."/>
            <person name="De Beer Z.W."/>
            <person name="Findlay W."/>
            <person name="Havenga M."/>
            <person name="Kolarik M."/>
            <person name="Menzies J.G."/>
            <person name="Naidoo K."/>
            <person name="Pochopski O."/>
            <person name="Shoukouhi P."/>
            <person name="Santana Q.C."/>
            <person name="Seifert K.A."/>
            <person name="Soal N."/>
            <person name="Steenkamp E.T."/>
            <person name="Tatham C.T."/>
            <person name="van der Nest M.A."/>
            <person name="Wingfield M.J."/>
        </authorList>
    </citation>
    <scope>NUCLEOTIDE SEQUENCE [LARGE SCALE GENOMIC DNA]</scope>
    <source>
        <strain evidence="1">CMW44962</strain>
    </source>
</reference>
<dbReference type="Proteomes" id="UP001138500">
    <property type="component" value="Unassembled WGS sequence"/>
</dbReference>
<proteinExistence type="predicted"/>
<gene>
    <name evidence="1" type="ORF">Tdes44962_MAKER07098</name>
</gene>
<organism evidence="1 2">
    <name type="scientific">Teratosphaeria destructans</name>
    <dbReference type="NCBI Taxonomy" id="418781"/>
    <lineage>
        <taxon>Eukaryota</taxon>
        <taxon>Fungi</taxon>
        <taxon>Dikarya</taxon>
        <taxon>Ascomycota</taxon>
        <taxon>Pezizomycotina</taxon>
        <taxon>Dothideomycetes</taxon>
        <taxon>Dothideomycetidae</taxon>
        <taxon>Mycosphaerellales</taxon>
        <taxon>Teratosphaeriaceae</taxon>
        <taxon>Teratosphaeria</taxon>
    </lineage>
</organism>
<evidence type="ECO:0000313" key="2">
    <source>
        <dbReference type="Proteomes" id="UP001138500"/>
    </source>
</evidence>
<name>A0A9W7T022_9PEZI</name>